<reference evidence="3" key="2">
    <citation type="submission" date="2023-06" db="EMBL/GenBank/DDBJ databases">
        <title>Long-read-based genome assembly of the green algal bacterivore Cymbomonas tetramitiformis.</title>
        <authorList>
            <person name="Gyaltshen Y."/>
            <person name="Rozenberg A."/>
            <person name="Paasch A."/>
            <person name="Burns J.A."/>
            <person name="Warring S."/>
            <person name="Larson R."/>
            <person name="Maurer-Alcala X."/>
            <person name="Dacks J."/>
            <person name="Kim E."/>
        </authorList>
    </citation>
    <scope>NUCLEOTIDE SEQUENCE</scope>
    <source>
        <strain evidence="3">PLY_AMNH</strain>
    </source>
</reference>
<dbReference type="Proteomes" id="UP001190700">
    <property type="component" value="Unassembled WGS sequence"/>
</dbReference>
<gene>
    <name evidence="3" type="ORF">CYMTET_29515</name>
    <name evidence="2" type="ORF">CYMTET_32934</name>
</gene>
<sequence length="161" mass="17444">METSTERRLGKAQKRAELKNRIQAGHEKNAQAVLEIRTSFASKPKTVAQKKTPEQISMLEKFYQDGLLIGPGRICRTADKDVLVVVNSASAFDKQLKLEQITSWFSQRHSKQVTTRQNTVVNNTVDASLAARAVGASEESAVPAASVVTEATAIPASVPPA</sequence>
<evidence type="ECO:0000313" key="3">
    <source>
        <dbReference type="EMBL" id="KAK3261582.1"/>
    </source>
</evidence>
<evidence type="ECO:0000313" key="4">
    <source>
        <dbReference type="Proteomes" id="UP001190700"/>
    </source>
</evidence>
<protein>
    <submittedName>
        <fullName evidence="3">Uncharacterized protein</fullName>
    </submittedName>
</protein>
<organism evidence="3 4">
    <name type="scientific">Cymbomonas tetramitiformis</name>
    <dbReference type="NCBI Taxonomy" id="36881"/>
    <lineage>
        <taxon>Eukaryota</taxon>
        <taxon>Viridiplantae</taxon>
        <taxon>Chlorophyta</taxon>
        <taxon>Pyramimonadophyceae</taxon>
        <taxon>Pyramimonadales</taxon>
        <taxon>Pyramimonadaceae</taxon>
        <taxon>Cymbomonas</taxon>
    </lineage>
</organism>
<dbReference type="EMBL" id="LGRX02019900">
    <property type="protein sequence ID" value="KAK3258002.1"/>
    <property type="molecule type" value="Genomic_DNA"/>
</dbReference>
<name>A0AAE0FKW3_9CHLO</name>
<feature type="region of interest" description="Disordered" evidence="1">
    <location>
        <begin position="1"/>
        <end position="24"/>
    </location>
</feature>
<reference evidence="3 4" key="1">
    <citation type="journal article" date="2015" name="Genome Biol. Evol.">
        <title>Comparative Genomics of a Bacterivorous Green Alga Reveals Evolutionary Causalities and Consequences of Phago-Mixotrophic Mode of Nutrition.</title>
        <authorList>
            <person name="Burns J.A."/>
            <person name="Paasch A."/>
            <person name="Narechania A."/>
            <person name="Kim E."/>
        </authorList>
    </citation>
    <scope>NUCLEOTIDE SEQUENCE [LARGE SCALE GENOMIC DNA]</scope>
    <source>
        <strain evidence="3">PLY_AMNH</strain>
    </source>
</reference>
<evidence type="ECO:0000313" key="2">
    <source>
        <dbReference type="EMBL" id="KAK3258002.1"/>
    </source>
</evidence>
<keyword evidence="4" id="KW-1185">Reference proteome</keyword>
<comment type="caution">
    <text evidence="3">The sequence shown here is derived from an EMBL/GenBank/DDBJ whole genome shotgun (WGS) entry which is preliminary data.</text>
</comment>
<accession>A0AAE0FKW3</accession>
<evidence type="ECO:0000256" key="1">
    <source>
        <dbReference type="SAM" id="MobiDB-lite"/>
    </source>
</evidence>
<dbReference type="AlphaFoldDB" id="A0AAE0FKW3"/>
<dbReference type="EMBL" id="LGRX02016805">
    <property type="protein sequence ID" value="KAK3261582.1"/>
    <property type="molecule type" value="Genomic_DNA"/>
</dbReference>
<proteinExistence type="predicted"/>